<dbReference type="EMBL" id="CAUYUJ010021614">
    <property type="protein sequence ID" value="CAK0905812.1"/>
    <property type="molecule type" value="Genomic_DNA"/>
</dbReference>
<feature type="region of interest" description="Disordered" evidence="1">
    <location>
        <begin position="391"/>
        <end position="449"/>
    </location>
</feature>
<evidence type="ECO:0000313" key="3">
    <source>
        <dbReference type="Proteomes" id="UP001189429"/>
    </source>
</evidence>
<dbReference type="Proteomes" id="UP001189429">
    <property type="component" value="Unassembled WGS sequence"/>
</dbReference>
<comment type="caution">
    <text evidence="2">The sequence shown here is derived from an EMBL/GenBank/DDBJ whole genome shotgun (WGS) entry which is preliminary data.</text>
</comment>
<keyword evidence="3" id="KW-1185">Reference proteome</keyword>
<evidence type="ECO:0000256" key="1">
    <source>
        <dbReference type="SAM" id="MobiDB-lite"/>
    </source>
</evidence>
<gene>
    <name evidence="2" type="ORF">PCOR1329_LOCUS81377</name>
</gene>
<name>A0ABN9Y4X9_9DINO</name>
<feature type="compositionally biased region" description="Low complexity" evidence="1">
    <location>
        <begin position="396"/>
        <end position="407"/>
    </location>
</feature>
<evidence type="ECO:0000313" key="2">
    <source>
        <dbReference type="EMBL" id="CAK0905812.1"/>
    </source>
</evidence>
<protein>
    <submittedName>
        <fullName evidence="2">Uncharacterized protein</fullName>
    </submittedName>
</protein>
<feature type="region of interest" description="Disordered" evidence="1">
    <location>
        <begin position="255"/>
        <end position="344"/>
    </location>
</feature>
<accession>A0ABN9Y4X9</accession>
<reference evidence="2" key="1">
    <citation type="submission" date="2023-10" db="EMBL/GenBank/DDBJ databases">
        <authorList>
            <person name="Chen Y."/>
            <person name="Shah S."/>
            <person name="Dougan E. K."/>
            <person name="Thang M."/>
            <person name="Chan C."/>
        </authorList>
    </citation>
    <scope>NUCLEOTIDE SEQUENCE [LARGE SCALE GENOMIC DNA]</scope>
</reference>
<sequence>MAAPAQLAKRAELFMEFTKARLQFITCNIHGGMEIMSHRHATMSRTATSAVLRQLESITALPIHVASELVEVLTGPALDILVEADRQALVAGINGKTDLDGTGAGQVVKDDEKKQVVQYPERYFTEAEWQALRTTAEMAVSTIVNKMITLRILFPNEDTVANFSAVGQWAQRDNTMNDAIWWRDSIKSNLKTLRKTVPPSQQFIKVYPEDPRALAEVDSVLFNSGFLAAPAVDPPDDLFPDALPIMKSAMPRRVSNQLTGNKGPRRAPAVARARPLGYQDSPPSYQDSPPGYQLAPLGYQDSPPGYHVDGAVAGSAGAQRSAEAPPFQGPALMPPPQGAVPGPVAGPAAAPVPIMPPMAAEPSAGAEAAAAVLAPGDAAAAAVDQMLDEMGKKGGKSASKGKTSDTGRPVLKRPAAASAGPAKKKPAAAGPSTPAKSGSVPEPSSGGKLKVPAYPGTGYFEPMSCGEAAIYCSHNKNLWRAKPEKASRDDKKFAWGSRDPREAWKLVQKHLRDLANAK</sequence>
<feature type="compositionally biased region" description="Low complexity" evidence="1">
    <location>
        <begin position="266"/>
        <end position="293"/>
    </location>
</feature>
<organism evidence="2 3">
    <name type="scientific">Prorocentrum cordatum</name>
    <dbReference type="NCBI Taxonomy" id="2364126"/>
    <lineage>
        <taxon>Eukaryota</taxon>
        <taxon>Sar</taxon>
        <taxon>Alveolata</taxon>
        <taxon>Dinophyceae</taxon>
        <taxon>Prorocentrales</taxon>
        <taxon>Prorocentraceae</taxon>
        <taxon>Prorocentrum</taxon>
    </lineage>
</organism>
<feature type="compositionally biased region" description="Low complexity" evidence="1">
    <location>
        <begin position="414"/>
        <end position="439"/>
    </location>
</feature>
<proteinExistence type="predicted"/>